<protein>
    <submittedName>
        <fullName evidence="7">Response regulator</fullName>
    </submittedName>
</protein>
<proteinExistence type="predicted"/>
<gene>
    <name evidence="7" type="ORF">IDH41_10000</name>
</gene>
<dbReference type="PANTHER" id="PTHR43280">
    <property type="entry name" value="ARAC-FAMILY TRANSCRIPTIONAL REGULATOR"/>
    <property type="match status" value="1"/>
</dbReference>
<dbReference type="Gene3D" id="1.10.10.60">
    <property type="entry name" value="Homeodomain-like"/>
    <property type="match status" value="2"/>
</dbReference>
<evidence type="ECO:0000256" key="2">
    <source>
        <dbReference type="ARBA" id="ARBA00023125"/>
    </source>
</evidence>
<dbReference type="InterPro" id="IPR018522">
    <property type="entry name" value="TopoIIA_CS"/>
</dbReference>
<dbReference type="GO" id="GO:0005524">
    <property type="term" value="F:ATP binding"/>
    <property type="evidence" value="ECO:0007669"/>
    <property type="project" value="InterPro"/>
</dbReference>
<name>A0A927CMJ6_9BACL</name>
<dbReference type="Pfam" id="PF12833">
    <property type="entry name" value="HTH_18"/>
    <property type="match status" value="1"/>
</dbReference>
<dbReference type="Pfam" id="PF00072">
    <property type="entry name" value="Response_reg"/>
    <property type="match status" value="1"/>
</dbReference>
<keyword evidence="4" id="KW-0597">Phosphoprotein</keyword>
<dbReference type="EMBL" id="JACXIY010000012">
    <property type="protein sequence ID" value="MBD2868911.1"/>
    <property type="molecule type" value="Genomic_DNA"/>
</dbReference>
<dbReference type="GO" id="GO:0000160">
    <property type="term" value="P:phosphorelay signal transduction system"/>
    <property type="evidence" value="ECO:0007669"/>
    <property type="project" value="InterPro"/>
</dbReference>
<evidence type="ECO:0000259" key="5">
    <source>
        <dbReference type="PROSITE" id="PS01124"/>
    </source>
</evidence>
<dbReference type="SUPFAM" id="SSF46689">
    <property type="entry name" value="Homeodomain-like"/>
    <property type="match status" value="2"/>
</dbReference>
<keyword evidence="3" id="KW-0804">Transcription</keyword>
<dbReference type="GO" id="GO:0006265">
    <property type="term" value="P:DNA topological change"/>
    <property type="evidence" value="ECO:0007669"/>
    <property type="project" value="InterPro"/>
</dbReference>
<dbReference type="PROSITE" id="PS01124">
    <property type="entry name" value="HTH_ARAC_FAMILY_2"/>
    <property type="match status" value="1"/>
</dbReference>
<feature type="domain" description="HTH araC/xylS-type" evidence="5">
    <location>
        <begin position="419"/>
        <end position="517"/>
    </location>
</feature>
<keyword evidence="8" id="KW-1185">Reference proteome</keyword>
<feature type="domain" description="Response regulatory" evidence="6">
    <location>
        <begin position="4"/>
        <end position="121"/>
    </location>
</feature>
<dbReference type="SMART" id="SM00342">
    <property type="entry name" value="HTH_ARAC"/>
    <property type="match status" value="1"/>
</dbReference>
<organism evidence="7 8">
    <name type="scientific">Paenibacillus arenilitoris</name>
    <dbReference type="NCBI Taxonomy" id="2772299"/>
    <lineage>
        <taxon>Bacteria</taxon>
        <taxon>Bacillati</taxon>
        <taxon>Bacillota</taxon>
        <taxon>Bacilli</taxon>
        <taxon>Bacillales</taxon>
        <taxon>Paenibacillaceae</taxon>
        <taxon>Paenibacillus</taxon>
    </lineage>
</organism>
<dbReference type="SUPFAM" id="SSF52172">
    <property type="entry name" value="CheY-like"/>
    <property type="match status" value="1"/>
</dbReference>
<comment type="caution">
    <text evidence="7">The sequence shown here is derived from an EMBL/GenBank/DDBJ whole genome shotgun (WGS) entry which is preliminary data.</text>
</comment>
<dbReference type="InterPro" id="IPR018060">
    <property type="entry name" value="HTH_AraC"/>
</dbReference>
<evidence type="ECO:0000256" key="3">
    <source>
        <dbReference type="ARBA" id="ARBA00023163"/>
    </source>
</evidence>
<dbReference type="Gene3D" id="3.40.50.2300">
    <property type="match status" value="1"/>
</dbReference>
<dbReference type="PROSITE" id="PS00041">
    <property type="entry name" value="HTH_ARAC_FAMILY_1"/>
    <property type="match status" value="1"/>
</dbReference>
<dbReference type="AlphaFoldDB" id="A0A927CMJ6"/>
<reference evidence="7" key="1">
    <citation type="submission" date="2020-09" db="EMBL/GenBank/DDBJ databases">
        <title>A novel bacterium of genus Paenibacillus, isolated from South China Sea.</title>
        <authorList>
            <person name="Huang H."/>
            <person name="Mo K."/>
            <person name="Hu Y."/>
        </authorList>
    </citation>
    <scope>NUCLEOTIDE SEQUENCE</scope>
    <source>
        <strain evidence="7">IB182493</strain>
    </source>
</reference>
<dbReference type="GO" id="GO:0003700">
    <property type="term" value="F:DNA-binding transcription factor activity"/>
    <property type="evidence" value="ECO:0007669"/>
    <property type="project" value="InterPro"/>
</dbReference>
<dbReference type="InterPro" id="IPR001789">
    <property type="entry name" value="Sig_transdc_resp-reg_receiver"/>
</dbReference>
<dbReference type="Proteomes" id="UP000632125">
    <property type="component" value="Unassembled WGS sequence"/>
</dbReference>
<dbReference type="PANTHER" id="PTHR43280:SF28">
    <property type="entry name" value="HTH-TYPE TRANSCRIPTIONAL ACTIVATOR RHAS"/>
    <property type="match status" value="1"/>
</dbReference>
<evidence type="ECO:0000313" key="7">
    <source>
        <dbReference type="EMBL" id="MBD2868911.1"/>
    </source>
</evidence>
<evidence type="ECO:0000259" key="6">
    <source>
        <dbReference type="PROSITE" id="PS50110"/>
    </source>
</evidence>
<dbReference type="InterPro" id="IPR011006">
    <property type="entry name" value="CheY-like_superfamily"/>
</dbReference>
<dbReference type="PROSITE" id="PS50110">
    <property type="entry name" value="RESPONSE_REGULATORY"/>
    <property type="match status" value="1"/>
</dbReference>
<dbReference type="CDD" id="cd17536">
    <property type="entry name" value="REC_YesN-like"/>
    <property type="match status" value="1"/>
</dbReference>
<dbReference type="InterPro" id="IPR009057">
    <property type="entry name" value="Homeodomain-like_sf"/>
</dbReference>
<accession>A0A927CMJ6</accession>
<dbReference type="RefSeq" id="WP_190860570.1">
    <property type="nucleotide sequence ID" value="NZ_JACXIY010000012.1"/>
</dbReference>
<dbReference type="InterPro" id="IPR020449">
    <property type="entry name" value="Tscrpt_reg_AraC-type_HTH"/>
</dbReference>
<evidence type="ECO:0000313" key="8">
    <source>
        <dbReference type="Proteomes" id="UP000632125"/>
    </source>
</evidence>
<sequence>MKDHVLIVDDEPIIRNGLKSFIDWEKLGLAVEGDSANGLAALELLRDRPVDILITDIKMPVMDGLELTREALKINPDLQIVLISSYNEFDYVREGMKHGAVDYLLKPTLEADELIAVLLRCKERLAGCRKQADEKTRLARQTSLLERKRIEQDIVRLLAGAREETRFADLFGRRGAAYVCAYVMADCLSEWGERYGNLHASIVYEDLQALFYEQFQTGSAPILAGEGLLLLYPRDEGAGGHSIERFKARAEAELGLSVSAGYCEVEASERLETAYRRSRAAAERRFFEGTGRVFVHDGTNDGTNGADEAGGRFEEMNRHAMLELVRAEKDGGAVLDGFVARWRREGPSPEQTKREACELLSAFAYASGDTRTVTGFRDGVWRCDTVSRLGELMRALVREMEQPNRLRLNDNGHGGQLVAKAVAYIERHYRDDLTLQDVADSVHVSKSYFSNLFKKQTGQNFIDYLIDLRIGEAKRLLVRNECRIYEVAEKAGFNDVKYFSKLFKKTTQMTPVEYREKHQR</sequence>
<dbReference type="PRINTS" id="PR00032">
    <property type="entry name" value="HTHARAC"/>
</dbReference>
<feature type="modified residue" description="4-aspartylphosphate" evidence="4">
    <location>
        <position position="56"/>
    </location>
</feature>
<keyword evidence="1" id="KW-0805">Transcription regulation</keyword>
<evidence type="ECO:0000256" key="4">
    <source>
        <dbReference type="PROSITE-ProRule" id="PRU00169"/>
    </source>
</evidence>
<dbReference type="PROSITE" id="PS00177">
    <property type="entry name" value="TOPOISOMERASE_II"/>
    <property type="match status" value="1"/>
</dbReference>
<evidence type="ECO:0000256" key="1">
    <source>
        <dbReference type="ARBA" id="ARBA00023015"/>
    </source>
</evidence>
<dbReference type="GO" id="GO:0043565">
    <property type="term" value="F:sequence-specific DNA binding"/>
    <property type="evidence" value="ECO:0007669"/>
    <property type="project" value="InterPro"/>
</dbReference>
<keyword evidence="2" id="KW-0238">DNA-binding</keyword>
<dbReference type="GO" id="GO:0003918">
    <property type="term" value="F:DNA topoisomerase type II (double strand cut, ATP-hydrolyzing) activity"/>
    <property type="evidence" value="ECO:0007669"/>
    <property type="project" value="InterPro"/>
</dbReference>
<dbReference type="InterPro" id="IPR018062">
    <property type="entry name" value="HTH_AraC-typ_CS"/>
</dbReference>
<dbReference type="SMART" id="SM00448">
    <property type="entry name" value="REC"/>
    <property type="match status" value="1"/>
</dbReference>